<name>A0A8J6NHT6_9CHLR</name>
<proteinExistence type="predicted"/>
<evidence type="ECO:0000313" key="1">
    <source>
        <dbReference type="EMBL" id="MBC8334190.1"/>
    </source>
</evidence>
<sequence length="345" mass="40003">MRKFKIFLTFSFFLFALSWVLIPVYYTLPYKKPPGPLLDDRLKKTYQDHLVETQPELVLLGDSTLLDSIDEPYLAELLDKDSYRIGKPGSASAIWYLLLKNNIITSPHKPSHLIIFFRGSMLTSPEYRTRGKYEPLVTELALSDDFLLQELAYTSQMGWLEEQADQFLPLFAYRQHLRTSIERLVKYKFFQKMMDVERIKIDQALDVVFGEPDIAQVNAIINAAEDYLYQPEKLDFYSQLPKSFLPEIVRLCHENNIQLTVVRTKSLTYASSEEAPKGLDAYISNLQEYLAENKIVFIDYAEDERLPVSLFNDSVHMSKNGAEIFTEIFAADYQDILANDENTHE</sequence>
<evidence type="ECO:0000313" key="2">
    <source>
        <dbReference type="Proteomes" id="UP000614469"/>
    </source>
</evidence>
<dbReference type="AlphaFoldDB" id="A0A8J6NHT6"/>
<accession>A0A8J6NHT6</accession>
<dbReference type="SUPFAM" id="SSF52266">
    <property type="entry name" value="SGNH hydrolase"/>
    <property type="match status" value="1"/>
</dbReference>
<protein>
    <submittedName>
        <fullName evidence="1">Uncharacterized protein</fullName>
    </submittedName>
</protein>
<gene>
    <name evidence="1" type="ORF">H8E29_02905</name>
</gene>
<comment type="caution">
    <text evidence="1">The sequence shown here is derived from an EMBL/GenBank/DDBJ whole genome shotgun (WGS) entry which is preliminary data.</text>
</comment>
<dbReference type="InterPro" id="IPR036514">
    <property type="entry name" value="SGNH_hydro_sf"/>
</dbReference>
<reference evidence="1 2" key="1">
    <citation type="submission" date="2020-08" db="EMBL/GenBank/DDBJ databases">
        <title>Bridging the membrane lipid divide: bacteria of the FCB group superphylum have the potential to synthesize archaeal ether lipids.</title>
        <authorList>
            <person name="Villanueva L."/>
            <person name="Von Meijenfeldt F.A.B."/>
            <person name="Westbye A.B."/>
            <person name="Yadav S."/>
            <person name="Hopmans E.C."/>
            <person name="Dutilh B.E."/>
            <person name="Sinninghe Damste J.S."/>
        </authorList>
    </citation>
    <scope>NUCLEOTIDE SEQUENCE [LARGE SCALE GENOMIC DNA]</scope>
    <source>
        <strain evidence="1">NIOZ-UU36</strain>
    </source>
</reference>
<dbReference type="Proteomes" id="UP000614469">
    <property type="component" value="Unassembled WGS sequence"/>
</dbReference>
<dbReference type="Gene3D" id="3.40.50.1110">
    <property type="entry name" value="SGNH hydrolase"/>
    <property type="match status" value="1"/>
</dbReference>
<dbReference type="EMBL" id="JACNJN010000053">
    <property type="protein sequence ID" value="MBC8334190.1"/>
    <property type="molecule type" value="Genomic_DNA"/>
</dbReference>
<organism evidence="1 2">
    <name type="scientific">Candidatus Desulfolinea nitratireducens</name>
    <dbReference type="NCBI Taxonomy" id="2841698"/>
    <lineage>
        <taxon>Bacteria</taxon>
        <taxon>Bacillati</taxon>
        <taxon>Chloroflexota</taxon>
        <taxon>Anaerolineae</taxon>
        <taxon>Anaerolineales</taxon>
        <taxon>Anaerolineales incertae sedis</taxon>
        <taxon>Candidatus Desulfolinea</taxon>
    </lineage>
</organism>